<dbReference type="EC" id="2.7.7.23" evidence="17"/>
<sequence>MTDPQLAVVILAAGQGTRMKSRTPKVLHRLGGVPLVGHVLHTAQELGAQHTVTVVRHERERVSAAIMEMAPETIIAEQDDIPGTGRAMEAGLEALPNDFEGQIVVLSGDVPLLDAATVGMLLDAHRTNQNELTLLSAFYDDPTGFGRVVRDDAGAFDSIVEQKDASEEQRKITEINSGVYVFDAAAARRVLPSLGTDNAQGEKYLTDAAHVIRGEGGRIEAIGIDDTWLVQGINDRVQLGETALEYNRRLIRYWQRQGVTVHDPASTIIERGVSIGQDVELLPGTQLRGATTIAAGAIIGPDTTLVDCEVGEDAVVKRTDATLSVIGARATVGPWSYLRPNSIVGEDGKIGTFVETKNSTIGNGSKVPHLSYIGDTTVGEGSNVGAGTITANYDGVNKHKTTVGNHVRTGSHNVFVAPVTIGDGAYTGAGTTVRKDIPAGALAITVAQQRNIEGWVVENRPGTAAAEAAARAEEGHTDAGTGNLS</sequence>
<evidence type="ECO:0000256" key="7">
    <source>
        <dbReference type="ARBA" id="ARBA00022737"/>
    </source>
</evidence>
<evidence type="ECO:0000256" key="8">
    <source>
        <dbReference type="ARBA" id="ARBA00022842"/>
    </source>
</evidence>
<proteinExistence type="inferred from homology"/>
<comment type="subunit">
    <text evidence="17">Homotrimer.</text>
</comment>
<dbReference type="InterPro" id="IPR038009">
    <property type="entry name" value="GlmU_C_LbH"/>
</dbReference>
<feature type="binding site" evidence="17">
    <location>
        <position position="234"/>
    </location>
    <ligand>
        <name>UDP-N-acetyl-alpha-D-glucosamine</name>
        <dbReference type="ChEBI" id="CHEBI:57705"/>
    </ligand>
</feature>
<feature type="active site" description="Proton acceptor" evidence="17">
    <location>
        <position position="369"/>
    </location>
</feature>
<comment type="cofactor">
    <cofactor evidence="17">
        <name>Mg(2+)</name>
        <dbReference type="ChEBI" id="CHEBI:18420"/>
    </cofactor>
    <text evidence="17">Binds 1 Mg(2+) ion per subunit.</text>
</comment>
<evidence type="ECO:0000256" key="11">
    <source>
        <dbReference type="ARBA" id="ARBA00023268"/>
    </source>
</evidence>
<feature type="binding site" evidence="17">
    <location>
        <position position="146"/>
    </location>
    <ligand>
        <name>UDP-N-acetyl-alpha-D-glucosamine</name>
        <dbReference type="ChEBI" id="CHEBI:57705"/>
    </ligand>
</feature>
<evidence type="ECO:0000256" key="14">
    <source>
        <dbReference type="ARBA" id="ARBA00048247"/>
    </source>
</evidence>
<feature type="region of interest" description="Disordered" evidence="18">
    <location>
        <begin position="466"/>
        <end position="485"/>
    </location>
</feature>
<feature type="binding site" evidence="17">
    <location>
        <position position="109"/>
    </location>
    <ligand>
        <name>Mg(2+)</name>
        <dbReference type="ChEBI" id="CHEBI:18420"/>
    </ligand>
</feature>
<feature type="binding site" evidence="17">
    <location>
        <position position="429"/>
    </location>
    <ligand>
        <name>acetyl-CoA</name>
        <dbReference type="ChEBI" id="CHEBI:57288"/>
    </ligand>
</feature>
<dbReference type="Gene3D" id="2.160.10.10">
    <property type="entry name" value="Hexapeptide repeat proteins"/>
    <property type="match status" value="1"/>
</dbReference>
<evidence type="ECO:0000259" key="19">
    <source>
        <dbReference type="Pfam" id="PF12804"/>
    </source>
</evidence>
<evidence type="ECO:0000256" key="5">
    <source>
        <dbReference type="ARBA" id="ARBA00022695"/>
    </source>
</evidence>
<dbReference type="SUPFAM" id="SSF51161">
    <property type="entry name" value="Trimeric LpxA-like enzymes"/>
    <property type="match status" value="1"/>
</dbReference>
<keyword evidence="5 17" id="KW-0548">Nucleotidyltransferase</keyword>
<evidence type="ECO:0000313" key="21">
    <source>
        <dbReference type="Proteomes" id="UP001525379"/>
    </source>
</evidence>
<evidence type="ECO:0000256" key="17">
    <source>
        <dbReference type="HAMAP-Rule" id="MF_01631"/>
    </source>
</evidence>
<dbReference type="EMBL" id="JALXSQ010000016">
    <property type="protein sequence ID" value="MCT2042778.1"/>
    <property type="molecule type" value="Genomic_DNA"/>
</dbReference>
<keyword evidence="12 17" id="KW-0012">Acyltransferase</keyword>
<dbReference type="InterPro" id="IPR050065">
    <property type="entry name" value="GlmU-like"/>
</dbReference>
<evidence type="ECO:0000256" key="2">
    <source>
        <dbReference type="ARBA" id="ARBA00007947"/>
    </source>
</evidence>
<accession>A0ABT2HWU1</accession>
<feature type="region of interest" description="Linker" evidence="17">
    <location>
        <begin position="237"/>
        <end position="257"/>
    </location>
</feature>
<dbReference type="NCBIfam" id="NF010932">
    <property type="entry name" value="PRK14352.1"/>
    <property type="match status" value="1"/>
</dbReference>
<evidence type="ECO:0000256" key="13">
    <source>
        <dbReference type="ARBA" id="ARBA00023316"/>
    </source>
</evidence>
<comment type="caution">
    <text evidence="17">Lacks conserved residue(s) required for the propagation of feature annotation.</text>
</comment>
<dbReference type="Gene3D" id="3.90.550.10">
    <property type="entry name" value="Spore Coat Polysaccharide Biosynthesis Protein SpsA, Chain A"/>
    <property type="match status" value="1"/>
</dbReference>
<keyword evidence="8 17" id="KW-0460">Magnesium</keyword>
<comment type="similarity">
    <text evidence="1 17">In the C-terminal section; belongs to the transferase hexapeptide repeat family.</text>
</comment>
<feature type="binding site" evidence="17">
    <location>
        <position position="234"/>
    </location>
    <ligand>
        <name>Mg(2+)</name>
        <dbReference type="ChEBI" id="CHEBI:18420"/>
    </ligand>
</feature>
<name>A0ABT2HWU1_9MICO</name>
<feature type="binding site" evidence="17">
    <location>
        <begin position="83"/>
        <end position="84"/>
    </location>
    <ligand>
        <name>UDP-N-acetyl-alpha-D-glucosamine</name>
        <dbReference type="ChEBI" id="CHEBI:57705"/>
    </ligand>
</feature>
<keyword evidence="4 17" id="KW-0808">Transferase</keyword>
<dbReference type="InterPro" id="IPR025877">
    <property type="entry name" value="MobA-like_NTP_Trfase"/>
</dbReference>
<keyword evidence="21" id="KW-1185">Reference proteome</keyword>
<dbReference type="PANTHER" id="PTHR43584:SF3">
    <property type="entry name" value="BIFUNCTIONAL PROTEIN GLMU"/>
    <property type="match status" value="1"/>
</dbReference>
<feature type="binding site" evidence="17">
    <location>
        <position position="386"/>
    </location>
    <ligand>
        <name>acetyl-CoA</name>
        <dbReference type="ChEBI" id="CHEBI:57288"/>
    </ligand>
</feature>
<organism evidence="20 21">
    <name type="scientific">Pseudoclavibacter albus</name>
    <dbReference type="NCBI Taxonomy" id="272241"/>
    <lineage>
        <taxon>Bacteria</taxon>
        <taxon>Bacillati</taxon>
        <taxon>Actinomycetota</taxon>
        <taxon>Actinomycetes</taxon>
        <taxon>Micrococcales</taxon>
        <taxon>Microbacteriaceae</taxon>
        <taxon>Pseudoclavibacter</taxon>
    </lineage>
</organism>
<protein>
    <recommendedName>
        <fullName evidence="17">Bifunctional protein GlmU</fullName>
    </recommendedName>
    <domain>
        <recommendedName>
            <fullName evidence="17">UDP-N-acetylglucosamine pyrophosphorylase</fullName>
            <ecNumber evidence="17">2.7.7.23</ecNumber>
        </recommendedName>
        <alternativeName>
            <fullName evidence="17">N-acetylglucosamine-1-phosphate uridyltransferase</fullName>
        </alternativeName>
    </domain>
    <domain>
        <recommendedName>
            <fullName evidence="17">Glucosamine-1-phosphate N-acetyltransferase</fullName>
            <ecNumber evidence="17">2.3.1.157</ecNumber>
        </recommendedName>
    </domain>
</protein>
<comment type="pathway">
    <text evidence="17">Bacterial outer membrane biogenesis; LPS lipid A biosynthesis.</text>
</comment>
<feature type="region of interest" description="N-acetyltransferase" evidence="17">
    <location>
        <begin position="258"/>
        <end position="485"/>
    </location>
</feature>
<evidence type="ECO:0000256" key="3">
    <source>
        <dbReference type="ARBA" id="ARBA00022490"/>
    </source>
</evidence>
<comment type="function">
    <text evidence="16 17">Catalyzes the last two sequential reactions in the de novo biosynthetic pathway for UDP-N-acetylglucosamine (UDP-GlcNAc). The C-terminal domain catalyzes the transfer of acetyl group from acetyl coenzyme A to glucosamine-1-phosphate (GlcN-1-P) to produce N-acetylglucosamine-1-phosphate (GlcNAc-1-P), which is converted into UDP-GlcNAc by the transfer of uridine 5-monophosphate (from uridine 5-triphosphate), a reaction catalyzed by the N-terminal domain.</text>
</comment>
<dbReference type="Pfam" id="PF12804">
    <property type="entry name" value="NTP_transf_3"/>
    <property type="match status" value="1"/>
</dbReference>
<dbReference type="Proteomes" id="UP001525379">
    <property type="component" value="Unassembled WGS sequence"/>
</dbReference>
<comment type="catalytic activity">
    <reaction evidence="14 17">
        <text>alpha-D-glucosamine 1-phosphate + acetyl-CoA = N-acetyl-alpha-D-glucosamine 1-phosphate + CoA + H(+)</text>
        <dbReference type="Rhea" id="RHEA:13725"/>
        <dbReference type="ChEBI" id="CHEBI:15378"/>
        <dbReference type="ChEBI" id="CHEBI:57287"/>
        <dbReference type="ChEBI" id="CHEBI:57288"/>
        <dbReference type="ChEBI" id="CHEBI:57776"/>
        <dbReference type="ChEBI" id="CHEBI:58516"/>
        <dbReference type="EC" id="2.3.1.157"/>
    </reaction>
</comment>
<dbReference type="GO" id="GO:0003977">
    <property type="term" value="F:UDP-N-acetylglucosamine diphosphorylase activity"/>
    <property type="evidence" value="ECO:0007669"/>
    <property type="project" value="UniProtKB-EC"/>
</dbReference>
<evidence type="ECO:0000256" key="6">
    <source>
        <dbReference type="ARBA" id="ARBA00022723"/>
    </source>
</evidence>
<dbReference type="InterPro" id="IPR029044">
    <property type="entry name" value="Nucleotide-diphossugar_trans"/>
</dbReference>
<dbReference type="InterPro" id="IPR011004">
    <property type="entry name" value="Trimer_LpxA-like_sf"/>
</dbReference>
<feature type="binding site" evidence="17">
    <location>
        <position position="339"/>
    </location>
    <ligand>
        <name>UDP-N-acetyl-alpha-D-glucosamine</name>
        <dbReference type="ChEBI" id="CHEBI:57705"/>
    </ligand>
</feature>
<feature type="binding site" evidence="17">
    <location>
        <position position="411"/>
    </location>
    <ligand>
        <name>acetyl-CoA</name>
        <dbReference type="ChEBI" id="CHEBI:57288"/>
    </ligand>
</feature>
<evidence type="ECO:0000256" key="18">
    <source>
        <dbReference type="SAM" id="MobiDB-lite"/>
    </source>
</evidence>
<feature type="domain" description="MobA-like NTP transferase" evidence="19">
    <location>
        <begin position="8"/>
        <end position="134"/>
    </location>
</feature>
<keyword evidence="11 17" id="KW-0511">Multifunctional enzyme</keyword>
<feature type="binding site" evidence="17">
    <location>
        <position position="161"/>
    </location>
    <ligand>
        <name>UDP-N-acetyl-alpha-D-glucosamine</name>
        <dbReference type="ChEBI" id="CHEBI:57705"/>
    </ligand>
</feature>
<feature type="binding site" evidence="17">
    <location>
        <begin position="107"/>
        <end position="109"/>
    </location>
    <ligand>
        <name>UDP-N-acetyl-alpha-D-glucosamine</name>
        <dbReference type="ChEBI" id="CHEBI:57705"/>
    </ligand>
</feature>
<evidence type="ECO:0000256" key="10">
    <source>
        <dbReference type="ARBA" id="ARBA00022984"/>
    </source>
</evidence>
<comment type="subcellular location">
    <subcellularLocation>
        <location evidence="17">Cytoplasm</location>
    </subcellularLocation>
</comment>
<comment type="caution">
    <text evidence="20">The sequence shown here is derived from an EMBL/GenBank/DDBJ whole genome shotgun (WGS) entry which is preliminary data.</text>
</comment>
<dbReference type="EC" id="2.3.1.157" evidence="17"/>
<evidence type="ECO:0000256" key="12">
    <source>
        <dbReference type="ARBA" id="ARBA00023315"/>
    </source>
</evidence>
<keyword evidence="6 17" id="KW-0479">Metal-binding</keyword>
<feature type="binding site" evidence="17">
    <location>
        <position position="78"/>
    </location>
    <ligand>
        <name>UDP-N-acetyl-alpha-D-glucosamine</name>
        <dbReference type="ChEBI" id="CHEBI:57705"/>
    </ligand>
</feature>
<comment type="catalytic activity">
    <reaction evidence="15 17">
        <text>N-acetyl-alpha-D-glucosamine 1-phosphate + UTP + H(+) = UDP-N-acetyl-alpha-D-glucosamine + diphosphate</text>
        <dbReference type="Rhea" id="RHEA:13509"/>
        <dbReference type="ChEBI" id="CHEBI:15378"/>
        <dbReference type="ChEBI" id="CHEBI:33019"/>
        <dbReference type="ChEBI" id="CHEBI:46398"/>
        <dbReference type="ChEBI" id="CHEBI:57705"/>
        <dbReference type="ChEBI" id="CHEBI:57776"/>
        <dbReference type="EC" id="2.7.7.23"/>
    </reaction>
</comment>
<dbReference type="SUPFAM" id="SSF53448">
    <property type="entry name" value="Nucleotide-diphospho-sugar transferases"/>
    <property type="match status" value="1"/>
</dbReference>
<feature type="binding site" evidence="17">
    <location>
        <position position="25"/>
    </location>
    <ligand>
        <name>UDP-N-acetyl-alpha-D-glucosamine</name>
        <dbReference type="ChEBI" id="CHEBI:57705"/>
    </ligand>
</feature>
<feature type="binding site" evidence="17">
    <location>
        <position position="176"/>
    </location>
    <ligand>
        <name>UDP-N-acetyl-alpha-D-glucosamine</name>
        <dbReference type="ChEBI" id="CHEBI:57705"/>
    </ligand>
</feature>
<feature type="binding site" evidence="17">
    <location>
        <position position="357"/>
    </location>
    <ligand>
        <name>UDP-N-acetyl-alpha-D-glucosamine</name>
        <dbReference type="ChEBI" id="CHEBI:57705"/>
    </ligand>
</feature>
<gene>
    <name evidence="17 20" type="primary">glmU</name>
    <name evidence="20" type="ORF">M3D15_05445</name>
</gene>
<dbReference type="PANTHER" id="PTHR43584">
    <property type="entry name" value="NUCLEOTIDYL TRANSFERASE"/>
    <property type="match status" value="1"/>
</dbReference>
<dbReference type="RefSeq" id="WP_260104186.1">
    <property type="nucleotide sequence ID" value="NZ_JALXSQ010000016.1"/>
</dbReference>
<feature type="binding site" evidence="17">
    <location>
        <begin position="11"/>
        <end position="14"/>
    </location>
    <ligand>
        <name>UDP-N-acetyl-alpha-D-glucosamine</name>
        <dbReference type="ChEBI" id="CHEBI:57705"/>
    </ligand>
</feature>
<keyword evidence="9 17" id="KW-0133">Cell shape</keyword>
<reference evidence="20 21" key="1">
    <citation type="submission" date="2022-04" db="EMBL/GenBank/DDBJ databases">
        <title>Human microbiome associated bacterial genomes.</title>
        <authorList>
            <person name="Sandstrom S."/>
            <person name="Salamzade R."/>
            <person name="Kalan L.R."/>
        </authorList>
    </citation>
    <scope>NUCLEOTIDE SEQUENCE [LARGE SCALE GENOMIC DNA]</scope>
    <source>
        <strain evidence="21">p3-SID1799</strain>
    </source>
</reference>
<keyword evidence="7 17" id="KW-0677">Repeat</keyword>
<feature type="region of interest" description="Pyrophosphorylase" evidence="17">
    <location>
        <begin position="1"/>
        <end position="236"/>
    </location>
</feature>
<feature type="binding site" evidence="17">
    <location>
        <position position="383"/>
    </location>
    <ligand>
        <name>UDP-N-acetyl-alpha-D-glucosamine</name>
        <dbReference type="ChEBI" id="CHEBI:57705"/>
    </ligand>
</feature>
<comment type="similarity">
    <text evidence="2 17">In the N-terminal section; belongs to the N-acetylglucosamine-1-phosphate uridyltransferase family.</text>
</comment>
<evidence type="ECO:0000256" key="1">
    <source>
        <dbReference type="ARBA" id="ARBA00007707"/>
    </source>
</evidence>
<dbReference type="HAMAP" id="MF_01631">
    <property type="entry name" value="GlmU"/>
    <property type="match status" value="1"/>
</dbReference>
<keyword evidence="13 17" id="KW-0961">Cell wall biogenesis/degradation</keyword>
<evidence type="ECO:0000256" key="15">
    <source>
        <dbReference type="ARBA" id="ARBA00048493"/>
    </source>
</evidence>
<keyword evidence="3 17" id="KW-0963">Cytoplasm</keyword>
<feature type="binding site" evidence="17">
    <location>
        <begin position="392"/>
        <end position="393"/>
    </location>
    <ligand>
        <name>acetyl-CoA</name>
        <dbReference type="ChEBI" id="CHEBI:57288"/>
    </ligand>
</feature>
<dbReference type="NCBIfam" id="TIGR01173">
    <property type="entry name" value="glmU"/>
    <property type="match status" value="1"/>
</dbReference>
<evidence type="ECO:0000313" key="20">
    <source>
        <dbReference type="EMBL" id="MCT2042778.1"/>
    </source>
</evidence>
<dbReference type="CDD" id="cd02540">
    <property type="entry name" value="GT2_GlmU_N_bac"/>
    <property type="match status" value="1"/>
</dbReference>
<comment type="pathway">
    <text evidence="17">Nucleotide-sugar biosynthesis; UDP-N-acetyl-alpha-D-glucosamine biosynthesis; UDP-N-acetyl-alpha-D-glucosamine from N-acetyl-alpha-D-glucosamine 1-phosphate: step 1/1.</text>
</comment>
<keyword evidence="10 17" id="KW-0573">Peptidoglycan synthesis</keyword>
<dbReference type="InterPro" id="IPR005882">
    <property type="entry name" value="Bifunctional_GlmU"/>
</dbReference>
<evidence type="ECO:0000256" key="16">
    <source>
        <dbReference type="ARBA" id="ARBA00049628"/>
    </source>
</evidence>
<comment type="pathway">
    <text evidence="17">Nucleotide-sugar biosynthesis; UDP-N-acetyl-alpha-D-glucosamine biosynthesis; N-acetyl-alpha-D-glucosamine 1-phosphate from alpha-D-glucosamine 6-phosphate (route II): step 2/2.</text>
</comment>
<dbReference type="CDD" id="cd03353">
    <property type="entry name" value="LbH_GlmU_C"/>
    <property type="match status" value="1"/>
</dbReference>
<evidence type="ECO:0000256" key="4">
    <source>
        <dbReference type="ARBA" id="ARBA00022679"/>
    </source>
</evidence>
<evidence type="ECO:0000256" key="9">
    <source>
        <dbReference type="ARBA" id="ARBA00022960"/>
    </source>
</evidence>
<feature type="binding site" evidence="17">
    <location>
        <position position="372"/>
    </location>
    <ligand>
        <name>UDP-N-acetyl-alpha-D-glucosamine</name>
        <dbReference type="ChEBI" id="CHEBI:57705"/>
    </ligand>
</feature>